<sequence>MKLGGRLQGAGRSCALPARRGVAPRTTVVPAAAPGEKLSALELLRRENELLRQTLDVANVPIDDVVEPRVSASAATATVPRAESVAPSTPMVELSLRDADGLLVATPEDYWSPCIEVPDNMEYVDEYGPLSPIPNHDGTLCFKWDNTMWSAADHFKYRWNQFKSVRAQIDQNEGGFEKFSQGYKFYGFNRGEQKGKTGIMYREWAPGARALALVGEFNDWTPLPEHWAAKNQFGTWELFLPDAADGTPAIPHNRKDEADKVVVFERGDLVMVFNFHPTQSFSDYRIGCREAGPYKIMLSSDEEVFGGYRNLTKDADAAFQTTAGNYDNRPFSFQVYAPARTVAVYGPAEWADKDADRKPHGIPGLGIKDLGPYFAR</sequence>
<evidence type="ECO:0000313" key="3">
    <source>
        <dbReference type="EMBL" id="PNH05198.1"/>
    </source>
</evidence>
<evidence type="ECO:0000259" key="2">
    <source>
        <dbReference type="Pfam" id="PF02922"/>
    </source>
</evidence>
<dbReference type="OrthoDB" id="196493at2759"/>
<dbReference type="GO" id="GO:0005975">
    <property type="term" value="P:carbohydrate metabolic process"/>
    <property type="evidence" value="ECO:0007669"/>
    <property type="project" value="InterPro"/>
</dbReference>
<dbReference type="AlphaFoldDB" id="A0A2J7ZY55"/>
<dbReference type="InterPro" id="IPR013783">
    <property type="entry name" value="Ig-like_fold"/>
</dbReference>
<feature type="domain" description="Glycoside hydrolase family 13 N-terminal" evidence="2">
    <location>
        <begin position="186"/>
        <end position="245"/>
    </location>
</feature>
<dbReference type="FunFam" id="2.60.40.1180:FF:000003">
    <property type="entry name" value="1,4-alpha-glucan-branching enzyme, chloroplastic/amyloplastic"/>
    <property type="match status" value="1"/>
</dbReference>
<dbReference type="Gene3D" id="2.60.40.10">
    <property type="entry name" value="Immunoglobulins"/>
    <property type="match status" value="1"/>
</dbReference>
<dbReference type="Gene3D" id="2.60.40.1180">
    <property type="entry name" value="Golgi alpha-mannosidase II"/>
    <property type="match status" value="1"/>
</dbReference>
<dbReference type="InterPro" id="IPR014756">
    <property type="entry name" value="Ig_E-set"/>
</dbReference>
<dbReference type="InterPro" id="IPR006048">
    <property type="entry name" value="A-amylase/branching_C"/>
</dbReference>
<dbReference type="GO" id="GO:0003844">
    <property type="term" value="F:1,4-alpha-glucan branching enzyme activity"/>
    <property type="evidence" value="ECO:0007669"/>
    <property type="project" value="TreeGrafter"/>
</dbReference>
<accession>A0A2J7ZY55</accession>
<protein>
    <submittedName>
        <fullName evidence="3">1,4-alpha-glucan-branching enzyme 2-1, chloroplastic/amyloplastic</fullName>
    </submittedName>
</protein>
<reference evidence="3 4" key="1">
    <citation type="journal article" date="2017" name="Mol. Biol. Evol.">
        <title>The 4-celled Tetrabaena socialis nuclear genome reveals the essential components for genetic control of cell number at the origin of multicellularity in the volvocine lineage.</title>
        <authorList>
            <person name="Featherston J."/>
            <person name="Arakaki Y."/>
            <person name="Hanschen E.R."/>
            <person name="Ferris P.J."/>
            <person name="Michod R.E."/>
            <person name="Olson B.J.S.C."/>
            <person name="Nozaki H."/>
            <person name="Durand P.M."/>
        </authorList>
    </citation>
    <scope>NUCLEOTIDE SEQUENCE [LARGE SCALE GENOMIC DNA]</scope>
    <source>
        <strain evidence="3 4">NIES-571</strain>
    </source>
</reference>
<dbReference type="EMBL" id="PGGS01000325">
    <property type="protein sequence ID" value="PNH05198.1"/>
    <property type="molecule type" value="Genomic_DNA"/>
</dbReference>
<dbReference type="InterPro" id="IPR004193">
    <property type="entry name" value="Glyco_hydro_13_N"/>
</dbReference>
<evidence type="ECO:0000313" key="4">
    <source>
        <dbReference type="Proteomes" id="UP000236333"/>
    </source>
</evidence>
<dbReference type="PANTHER" id="PTHR43651">
    <property type="entry name" value="1,4-ALPHA-GLUCAN-BRANCHING ENZYME"/>
    <property type="match status" value="1"/>
</dbReference>
<dbReference type="SUPFAM" id="SSF51011">
    <property type="entry name" value="Glycosyl hydrolase domain"/>
    <property type="match status" value="1"/>
</dbReference>
<dbReference type="SUPFAM" id="SSF81296">
    <property type="entry name" value="E set domains"/>
    <property type="match status" value="1"/>
</dbReference>
<dbReference type="GO" id="GO:0004553">
    <property type="term" value="F:hydrolase activity, hydrolyzing O-glycosyl compounds"/>
    <property type="evidence" value="ECO:0007669"/>
    <property type="project" value="InterPro"/>
</dbReference>
<evidence type="ECO:0000259" key="1">
    <source>
        <dbReference type="Pfam" id="PF02806"/>
    </source>
</evidence>
<dbReference type="PANTHER" id="PTHR43651:SF3">
    <property type="entry name" value="1,4-ALPHA-GLUCAN-BRANCHING ENZYME"/>
    <property type="match status" value="1"/>
</dbReference>
<comment type="caution">
    <text evidence="3">The sequence shown here is derived from an EMBL/GenBank/DDBJ whole genome shotgun (WGS) entry which is preliminary data.</text>
</comment>
<organism evidence="3 4">
    <name type="scientific">Tetrabaena socialis</name>
    <dbReference type="NCBI Taxonomy" id="47790"/>
    <lineage>
        <taxon>Eukaryota</taxon>
        <taxon>Viridiplantae</taxon>
        <taxon>Chlorophyta</taxon>
        <taxon>core chlorophytes</taxon>
        <taxon>Chlorophyceae</taxon>
        <taxon>CS clade</taxon>
        <taxon>Chlamydomonadales</taxon>
        <taxon>Tetrabaenaceae</taxon>
        <taxon>Tetrabaena</taxon>
    </lineage>
</organism>
<dbReference type="Pfam" id="PF02806">
    <property type="entry name" value="Alpha-amylase_C"/>
    <property type="match status" value="1"/>
</dbReference>
<proteinExistence type="predicted"/>
<gene>
    <name evidence="3" type="ORF">TSOC_008575</name>
</gene>
<dbReference type="InterPro" id="IPR013780">
    <property type="entry name" value="Glyco_hydro_b"/>
</dbReference>
<dbReference type="Pfam" id="PF02922">
    <property type="entry name" value="CBM_48"/>
    <property type="match status" value="1"/>
</dbReference>
<name>A0A2J7ZY55_9CHLO</name>
<keyword evidence="4" id="KW-1185">Reference proteome</keyword>
<feature type="domain" description="Alpha-amylase/branching enzyme C-terminal all beta" evidence="1">
    <location>
        <begin position="253"/>
        <end position="345"/>
    </location>
</feature>
<dbReference type="GO" id="GO:0043169">
    <property type="term" value="F:cation binding"/>
    <property type="evidence" value="ECO:0007669"/>
    <property type="project" value="InterPro"/>
</dbReference>
<dbReference type="Proteomes" id="UP000236333">
    <property type="component" value="Unassembled WGS sequence"/>
</dbReference>
<dbReference type="GO" id="GO:0005737">
    <property type="term" value="C:cytoplasm"/>
    <property type="evidence" value="ECO:0007669"/>
    <property type="project" value="TreeGrafter"/>
</dbReference>